<protein>
    <submittedName>
        <fullName evidence="2">Uncharacterized protein</fullName>
    </submittedName>
</protein>
<keyword evidence="3" id="KW-1185">Reference proteome</keyword>
<organism evidence="2 3">
    <name type="scientific">Sphingobium soli</name>
    <dbReference type="NCBI Taxonomy" id="1591116"/>
    <lineage>
        <taxon>Bacteria</taxon>
        <taxon>Pseudomonadati</taxon>
        <taxon>Pseudomonadota</taxon>
        <taxon>Alphaproteobacteria</taxon>
        <taxon>Sphingomonadales</taxon>
        <taxon>Sphingomonadaceae</taxon>
        <taxon>Sphingobium</taxon>
    </lineage>
</organism>
<name>A0ABS8GZT3_9SPHN</name>
<gene>
    <name evidence="2" type="ORF">LL253_02785</name>
</gene>
<comment type="caution">
    <text evidence="2">The sequence shown here is derived from an EMBL/GenBank/DDBJ whole genome shotgun (WGS) entry which is preliminary data.</text>
</comment>
<feature type="transmembrane region" description="Helical" evidence="1">
    <location>
        <begin position="40"/>
        <end position="61"/>
    </location>
</feature>
<evidence type="ECO:0000256" key="1">
    <source>
        <dbReference type="SAM" id="Phobius"/>
    </source>
</evidence>
<feature type="transmembrane region" description="Helical" evidence="1">
    <location>
        <begin position="7"/>
        <end position="28"/>
    </location>
</feature>
<keyword evidence="1" id="KW-1133">Transmembrane helix</keyword>
<evidence type="ECO:0000313" key="2">
    <source>
        <dbReference type="EMBL" id="MCC4231613.1"/>
    </source>
</evidence>
<accession>A0ABS8GZT3</accession>
<keyword evidence="1" id="KW-0812">Transmembrane</keyword>
<dbReference type="Proteomes" id="UP001198830">
    <property type="component" value="Unassembled WGS sequence"/>
</dbReference>
<dbReference type="RefSeq" id="WP_009821078.1">
    <property type="nucleotide sequence ID" value="NZ_JAJGNP010000002.1"/>
</dbReference>
<proteinExistence type="predicted"/>
<evidence type="ECO:0000313" key="3">
    <source>
        <dbReference type="Proteomes" id="UP001198830"/>
    </source>
</evidence>
<dbReference type="EMBL" id="JAJGNP010000002">
    <property type="protein sequence ID" value="MCC4231613.1"/>
    <property type="molecule type" value="Genomic_DNA"/>
</dbReference>
<reference evidence="2 3" key="1">
    <citation type="submission" date="2021-10" db="EMBL/GenBank/DDBJ databases">
        <title>The diversity and Nitrogen Metabolism of Culturable Nitrate-Utilizing Bacteria Within the Oxygen Minimum Zone of the Changjiang (Yangtze River)Estuary.</title>
        <authorList>
            <person name="Zhang D."/>
            <person name="Zheng J."/>
            <person name="Liu S."/>
            <person name="He W."/>
        </authorList>
    </citation>
    <scope>NUCLEOTIDE SEQUENCE [LARGE SCALE GENOMIC DNA]</scope>
    <source>
        <strain evidence="2 3">FXH275-2</strain>
    </source>
</reference>
<feature type="transmembrane region" description="Helical" evidence="1">
    <location>
        <begin position="73"/>
        <end position="95"/>
    </location>
</feature>
<keyword evidence="1" id="KW-0472">Membrane</keyword>
<sequence length="191" mass="21057">MTLIRSLLLLALAYCATMALGFLLYVALIRSPLLGYVAILFYRGVAIAGVTAFLLLFAGIIARHRLNLSPETLVGAVALSLAFNISFLIVFPVTFDRSITMFLLARIERQDGQLDAAGLEQVYVRQYLGDMRQIDRRIAEQSLSGNIRVDQGRIHITPQGRKLLDGARLVGAWFGTDPRFVTAPAIASPRH</sequence>